<evidence type="ECO:0000313" key="4">
    <source>
        <dbReference type="EMBL" id="OJT03675.1"/>
    </source>
</evidence>
<dbReference type="PANTHER" id="PTHR10622">
    <property type="entry name" value="HET DOMAIN-CONTAINING PROTEIN"/>
    <property type="match status" value="1"/>
</dbReference>
<evidence type="ECO:0000259" key="2">
    <source>
        <dbReference type="Pfam" id="PF06985"/>
    </source>
</evidence>
<feature type="compositionally biased region" description="Low complexity" evidence="1">
    <location>
        <begin position="693"/>
        <end position="712"/>
    </location>
</feature>
<evidence type="ECO:0000313" key="5">
    <source>
        <dbReference type="Proteomes" id="UP000184267"/>
    </source>
</evidence>
<keyword evidence="5" id="KW-1185">Reference proteome</keyword>
<dbReference type="EMBL" id="MNAD01001602">
    <property type="protein sequence ID" value="OJT03675.1"/>
    <property type="molecule type" value="Genomic_DNA"/>
</dbReference>
<accession>A0A1M2V7X0</accession>
<dbReference type="STRING" id="154538.A0A1M2V7X0"/>
<feature type="domain" description="DUF8212" evidence="3">
    <location>
        <begin position="242"/>
        <end position="326"/>
    </location>
</feature>
<reference evidence="4 5" key="1">
    <citation type="submission" date="2016-10" db="EMBL/GenBank/DDBJ databases">
        <title>Genome sequence of the basidiomycete white-rot fungus Trametes pubescens.</title>
        <authorList>
            <person name="Makela M.R."/>
            <person name="Granchi Z."/>
            <person name="Peng M."/>
            <person name="De Vries R.P."/>
            <person name="Grigoriev I."/>
            <person name="Riley R."/>
            <person name="Hilden K."/>
        </authorList>
    </citation>
    <scope>NUCLEOTIDE SEQUENCE [LARGE SCALE GENOMIC DNA]</scope>
    <source>
        <strain evidence="4 5">FBCC735</strain>
    </source>
</reference>
<name>A0A1M2V7X0_TRAPU</name>
<evidence type="ECO:0000256" key="1">
    <source>
        <dbReference type="SAM" id="MobiDB-lite"/>
    </source>
</evidence>
<evidence type="ECO:0000259" key="3">
    <source>
        <dbReference type="Pfam" id="PF26640"/>
    </source>
</evidence>
<dbReference type="InterPro" id="IPR058525">
    <property type="entry name" value="DUF8212"/>
</dbReference>
<comment type="caution">
    <text evidence="4">The sequence shown here is derived from an EMBL/GenBank/DDBJ whole genome shotgun (WGS) entry which is preliminary data.</text>
</comment>
<gene>
    <name evidence="4" type="ORF">TRAPUB_5703</name>
</gene>
<sequence length="712" mass="78799">MRLLDISNFPQRVKFYEVSDPRKERYAILSHVWDKDPEDQSPQEPTFQKLSSIISAPDPLPDAFPFLKLYRFCEAARKAQYKLVWADMCCIDKTSSAELSEAITSMYYWYQCADVCYAYLKDVSSPGTSFPFRIPREEFRDSKWFKRGWTLQELIAPRSVVFYSRDWRILGSKCGGLTQLIHDITHVDEDVLTFKRLLGSVSVARRMSWAATRSTTRIEDRAYSLMGLFGVQIPVIYGERGYAFIRLQEEILRRIPDPTLFAWGAPISLSTLGLDCVYPQDPEAGSQVGKSLLEVHVRAQKGYRSHAERDASYLFAPSPDAYRYTECWTRQSPDVVGAVDISAQRTNVRGDGPTSVNLVPPNMVDMRGPAIPAMKANAADETYYLIPLGCTTPKGRPVALLLSPGSTPFSENHDYWVIGTHVEGDSYCRIVILPSPREQSLELKKAIHKAPAPYIHLPSSVPMATWNIYDTAESTALRAERGAVGIHLAGWCKVALRQAGFDYKETFAQSADAVYSLAITIVQPKLRDQEFYADNNVRAGVEVFKIEFTSCSHPEDSTVALVGIVELGNPRHPKNNSSSLSRAASGGPTRCYHVHGGVENHIPVEGHGNSVSRWSLRGGVAFRSLRFSAGRAYNNPGAVPTKFDLAIHLRPALSALPSTSKTATIGCILEVECSPEPDPIPVLAVGTDKAGDQKGSSKGSQSSTTGTRSAKK</sequence>
<dbReference type="Pfam" id="PF26640">
    <property type="entry name" value="DUF8212"/>
    <property type="match status" value="1"/>
</dbReference>
<dbReference type="AlphaFoldDB" id="A0A1M2V7X0"/>
<proteinExistence type="predicted"/>
<organism evidence="4 5">
    <name type="scientific">Trametes pubescens</name>
    <name type="common">White-rot fungus</name>
    <dbReference type="NCBI Taxonomy" id="154538"/>
    <lineage>
        <taxon>Eukaryota</taxon>
        <taxon>Fungi</taxon>
        <taxon>Dikarya</taxon>
        <taxon>Basidiomycota</taxon>
        <taxon>Agaricomycotina</taxon>
        <taxon>Agaricomycetes</taxon>
        <taxon>Polyporales</taxon>
        <taxon>Polyporaceae</taxon>
        <taxon>Trametes</taxon>
    </lineage>
</organism>
<dbReference type="PANTHER" id="PTHR10622:SF10">
    <property type="entry name" value="HET DOMAIN-CONTAINING PROTEIN"/>
    <property type="match status" value="1"/>
</dbReference>
<protein>
    <submittedName>
        <fullName evidence="4">Vegetative incompatibility protein HET-E-1</fullName>
    </submittedName>
</protein>
<dbReference type="Proteomes" id="UP000184267">
    <property type="component" value="Unassembled WGS sequence"/>
</dbReference>
<dbReference type="InterPro" id="IPR010730">
    <property type="entry name" value="HET"/>
</dbReference>
<dbReference type="OrthoDB" id="5122891at2759"/>
<feature type="domain" description="Heterokaryon incompatibility" evidence="2">
    <location>
        <begin position="26"/>
        <end position="127"/>
    </location>
</feature>
<feature type="region of interest" description="Disordered" evidence="1">
    <location>
        <begin position="676"/>
        <end position="712"/>
    </location>
</feature>
<dbReference type="Pfam" id="PF06985">
    <property type="entry name" value="HET"/>
    <property type="match status" value="1"/>
</dbReference>